<accession>K7SKU8</accession>
<protein>
    <submittedName>
        <fullName evidence="2">Uncharacterized protein</fullName>
    </submittedName>
</protein>
<dbReference type="PATRIC" id="fig|1171373.8.peg.2050"/>
<sequence>MGLMWLWVLIAAVLGGLTLTIWGLWWLWRKVAGIGERLEGLLGRLDELAGIVEGIDPDRLDGPVGHASDKA</sequence>
<dbReference type="AlphaFoldDB" id="K7SKU8"/>
<dbReference type="KEGG" id="pbo:PACID_20740"/>
<proteinExistence type="predicted"/>
<dbReference type="Proteomes" id="UP000000214">
    <property type="component" value="Chromosome"/>
</dbReference>
<evidence type="ECO:0000313" key="2">
    <source>
        <dbReference type="EMBL" id="AFV89865.1"/>
    </source>
</evidence>
<evidence type="ECO:0000313" key="3">
    <source>
        <dbReference type="Proteomes" id="UP000000214"/>
    </source>
</evidence>
<evidence type="ECO:0000256" key="1">
    <source>
        <dbReference type="SAM" id="Phobius"/>
    </source>
</evidence>
<keyword evidence="1" id="KW-0472">Membrane</keyword>
<keyword evidence="1" id="KW-0812">Transmembrane</keyword>
<reference evidence="2 3" key="1">
    <citation type="journal article" date="2012" name="BMC Genomics">
        <title>The genome sequence of Propionibacterium acidipropionici provides insights into its biotechnological and industrial potential.</title>
        <authorList>
            <person name="Parizzi L.P."/>
            <person name="Grassi M.C."/>
            <person name="Llerena L.A."/>
            <person name="Carazzolle M.F."/>
            <person name="Queiroz V.L."/>
            <person name="Lunardi I."/>
            <person name="Zeidler A.F."/>
            <person name="Teixeira P.J."/>
            <person name="Mieczkowski P."/>
            <person name="Rincones J."/>
            <person name="Pereira G.A."/>
        </authorList>
    </citation>
    <scope>NUCLEOTIDE SEQUENCE [LARGE SCALE GENOMIC DNA]</scope>
    <source>
        <strain evidence="3">ATCC 4875 / DSM 20272 / JCM 6432 / NBRC 12425 / NCIMB 8070</strain>
    </source>
</reference>
<dbReference type="HOGENOM" id="CLU_2809027_0_0_11"/>
<gene>
    <name evidence="2" type="ordered locus">PACID_20740</name>
</gene>
<organism evidence="2 3">
    <name type="scientific">Acidipropionibacterium acidipropionici (strain ATCC 4875 / DSM 20272 / JCM 6432 / NBRC 12425 / NCIMB 8070 / 4)</name>
    <name type="common">Propionibacterium acidipropionici</name>
    <dbReference type="NCBI Taxonomy" id="1171373"/>
    <lineage>
        <taxon>Bacteria</taxon>
        <taxon>Bacillati</taxon>
        <taxon>Actinomycetota</taxon>
        <taxon>Actinomycetes</taxon>
        <taxon>Propionibacteriales</taxon>
        <taxon>Propionibacteriaceae</taxon>
        <taxon>Acidipropionibacterium</taxon>
    </lineage>
</organism>
<dbReference type="RefSeq" id="WP_015070766.1">
    <property type="nucleotide sequence ID" value="NC_019395.1"/>
</dbReference>
<name>K7SKU8_ACIA4</name>
<feature type="transmembrane region" description="Helical" evidence="1">
    <location>
        <begin position="6"/>
        <end position="28"/>
    </location>
</feature>
<dbReference type="STRING" id="1171373.PACID_20740"/>
<dbReference type="EMBL" id="CP003493">
    <property type="protein sequence ID" value="AFV89865.1"/>
    <property type="molecule type" value="Genomic_DNA"/>
</dbReference>
<keyword evidence="1" id="KW-1133">Transmembrane helix</keyword>